<proteinExistence type="predicted"/>
<name>A0A383EHJ6_9ZZZZ</name>
<feature type="non-terminal residue" evidence="1">
    <location>
        <position position="34"/>
    </location>
</feature>
<organism evidence="1">
    <name type="scientific">marine metagenome</name>
    <dbReference type="NCBI Taxonomy" id="408172"/>
    <lineage>
        <taxon>unclassified sequences</taxon>
        <taxon>metagenomes</taxon>
        <taxon>ecological metagenomes</taxon>
    </lineage>
</organism>
<dbReference type="EMBL" id="UINC01226023">
    <property type="protein sequence ID" value="SVE56327.1"/>
    <property type="molecule type" value="Genomic_DNA"/>
</dbReference>
<reference evidence="1" key="1">
    <citation type="submission" date="2018-05" db="EMBL/GenBank/DDBJ databases">
        <authorList>
            <person name="Lanie J.A."/>
            <person name="Ng W.-L."/>
            <person name="Kazmierczak K.M."/>
            <person name="Andrzejewski T.M."/>
            <person name="Davidsen T.M."/>
            <person name="Wayne K.J."/>
            <person name="Tettelin H."/>
            <person name="Glass J.I."/>
            <person name="Rusch D."/>
            <person name="Podicherti R."/>
            <person name="Tsui H.-C.T."/>
            <person name="Winkler M.E."/>
        </authorList>
    </citation>
    <scope>NUCLEOTIDE SEQUENCE</scope>
</reference>
<gene>
    <name evidence="1" type="ORF">METZ01_LOCUS509181</name>
</gene>
<sequence>VKHKRFYGDAVGRVIRYPLIHSEPISRSLGSGMP</sequence>
<protein>
    <submittedName>
        <fullName evidence="1">Uncharacterized protein</fullName>
    </submittedName>
</protein>
<dbReference type="AlphaFoldDB" id="A0A383EHJ6"/>
<feature type="non-terminal residue" evidence="1">
    <location>
        <position position="1"/>
    </location>
</feature>
<evidence type="ECO:0000313" key="1">
    <source>
        <dbReference type="EMBL" id="SVE56327.1"/>
    </source>
</evidence>
<accession>A0A383EHJ6</accession>